<evidence type="ECO:0000313" key="1">
    <source>
        <dbReference type="EMBL" id="KAJ1111337.1"/>
    </source>
</evidence>
<organism evidence="1 2">
    <name type="scientific">Pleurodeles waltl</name>
    <name type="common">Iberian ribbed newt</name>
    <dbReference type="NCBI Taxonomy" id="8319"/>
    <lineage>
        <taxon>Eukaryota</taxon>
        <taxon>Metazoa</taxon>
        <taxon>Chordata</taxon>
        <taxon>Craniata</taxon>
        <taxon>Vertebrata</taxon>
        <taxon>Euteleostomi</taxon>
        <taxon>Amphibia</taxon>
        <taxon>Batrachia</taxon>
        <taxon>Caudata</taxon>
        <taxon>Salamandroidea</taxon>
        <taxon>Salamandridae</taxon>
        <taxon>Pleurodelinae</taxon>
        <taxon>Pleurodeles</taxon>
    </lineage>
</organism>
<gene>
    <name evidence="1" type="ORF">NDU88_008673</name>
</gene>
<evidence type="ECO:0000313" key="2">
    <source>
        <dbReference type="Proteomes" id="UP001066276"/>
    </source>
</evidence>
<dbReference type="EMBL" id="JANPWB010000013">
    <property type="protein sequence ID" value="KAJ1111337.1"/>
    <property type="molecule type" value="Genomic_DNA"/>
</dbReference>
<protein>
    <submittedName>
        <fullName evidence="1">Uncharacterized protein</fullName>
    </submittedName>
</protein>
<dbReference type="Proteomes" id="UP001066276">
    <property type="component" value="Chromosome 9"/>
</dbReference>
<accession>A0AAV7N7V8</accession>
<name>A0AAV7N7V8_PLEWA</name>
<dbReference type="AlphaFoldDB" id="A0AAV7N7V8"/>
<comment type="caution">
    <text evidence="1">The sequence shown here is derived from an EMBL/GenBank/DDBJ whole genome shotgun (WGS) entry which is preliminary data.</text>
</comment>
<sequence length="165" mass="18264">MGDLFRFTEQFVVSLSGSMWGQKKNRHNSGAVFCTIGLSSLSFCRYLIPVVFLTDLFVPLTVLPDLAIPPLSLYLPPRARALLLYTSTLPSSLTLPVLQPRTWLGHASPEAWRVLEICFPGPAVFVPGWDRDGSSFRSGSDLEDSRRSYGSSLPLGPHELLNRIS</sequence>
<keyword evidence="2" id="KW-1185">Reference proteome</keyword>
<proteinExistence type="predicted"/>
<reference evidence="1" key="1">
    <citation type="journal article" date="2022" name="bioRxiv">
        <title>Sequencing and chromosome-scale assembly of the giantPleurodeles waltlgenome.</title>
        <authorList>
            <person name="Brown T."/>
            <person name="Elewa A."/>
            <person name="Iarovenko S."/>
            <person name="Subramanian E."/>
            <person name="Araus A.J."/>
            <person name="Petzold A."/>
            <person name="Susuki M."/>
            <person name="Suzuki K.-i.T."/>
            <person name="Hayashi T."/>
            <person name="Toyoda A."/>
            <person name="Oliveira C."/>
            <person name="Osipova E."/>
            <person name="Leigh N.D."/>
            <person name="Simon A."/>
            <person name="Yun M.H."/>
        </authorList>
    </citation>
    <scope>NUCLEOTIDE SEQUENCE</scope>
    <source>
        <strain evidence="1">20211129_DDA</strain>
        <tissue evidence="1">Liver</tissue>
    </source>
</reference>